<accession>A0AAW6TVP6</accession>
<dbReference type="InterPro" id="IPR001322">
    <property type="entry name" value="Lamin_tail_dom"/>
</dbReference>
<evidence type="ECO:0000256" key="1">
    <source>
        <dbReference type="SAM" id="MobiDB-lite"/>
    </source>
</evidence>
<organism evidence="4 5">
    <name type="scientific">Anaerobaca lacustris</name>
    <dbReference type="NCBI Taxonomy" id="3044600"/>
    <lineage>
        <taxon>Bacteria</taxon>
        <taxon>Pseudomonadati</taxon>
        <taxon>Planctomycetota</taxon>
        <taxon>Phycisphaerae</taxon>
        <taxon>Sedimentisphaerales</taxon>
        <taxon>Anaerobacaceae</taxon>
        <taxon>Anaerobaca</taxon>
    </lineage>
</organism>
<feature type="region of interest" description="Disordered" evidence="1">
    <location>
        <begin position="357"/>
        <end position="410"/>
    </location>
</feature>
<feature type="domain" description="LTD" evidence="3">
    <location>
        <begin position="78"/>
        <end position="198"/>
    </location>
</feature>
<dbReference type="Proteomes" id="UP001431776">
    <property type="component" value="Unassembled WGS sequence"/>
</dbReference>
<dbReference type="AlphaFoldDB" id="A0AAW6TVP6"/>
<name>A0AAW6TVP6_9BACT</name>
<feature type="compositionally biased region" description="Polar residues" evidence="1">
    <location>
        <begin position="398"/>
        <end position="410"/>
    </location>
</feature>
<dbReference type="EMBL" id="JASCXX010000012">
    <property type="protein sequence ID" value="MDI6449655.1"/>
    <property type="molecule type" value="Genomic_DNA"/>
</dbReference>
<dbReference type="InterPro" id="IPR002105">
    <property type="entry name" value="Dockerin_1_rpt"/>
</dbReference>
<dbReference type="GO" id="GO:0004553">
    <property type="term" value="F:hydrolase activity, hydrolyzing O-glycosyl compounds"/>
    <property type="evidence" value="ECO:0007669"/>
    <property type="project" value="InterPro"/>
</dbReference>
<dbReference type="SUPFAM" id="SSF63446">
    <property type="entry name" value="Type I dockerin domain"/>
    <property type="match status" value="1"/>
</dbReference>
<evidence type="ECO:0000313" key="5">
    <source>
        <dbReference type="Proteomes" id="UP001431776"/>
    </source>
</evidence>
<dbReference type="Pfam" id="PF00932">
    <property type="entry name" value="LTD"/>
    <property type="match status" value="2"/>
</dbReference>
<keyword evidence="2" id="KW-0732">Signal</keyword>
<feature type="domain" description="LTD" evidence="3">
    <location>
        <begin position="216"/>
        <end position="358"/>
    </location>
</feature>
<feature type="chain" id="PRO_5043936129" evidence="2">
    <location>
        <begin position="25"/>
        <end position="410"/>
    </location>
</feature>
<dbReference type="InterPro" id="IPR036415">
    <property type="entry name" value="Lamin_tail_dom_sf"/>
</dbReference>
<reference evidence="4" key="1">
    <citation type="submission" date="2023-05" db="EMBL/GenBank/DDBJ databases">
        <title>Anaerotaeda fermentans gen. nov., sp. nov., a novel anaerobic planctomycete of the new family within the order Sedimentisphaerales isolated from Taman Peninsula, Russia.</title>
        <authorList>
            <person name="Khomyakova M.A."/>
            <person name="Merkel A.Y."/>
            <person name="Slobodkin A.I."/>
        </authorList>
    </citation>
    <scope>NUCLEOTIDE SEQUENCE</scope>
    <source>
        <strain evidence="4">M17dextr</strain>
    </source>
</reference>
<evidence type="ECO:0000313" key="4">
    <source>
        <dbReference type="EMBL" id="MDI6449655.1"/>
    </source>
</evidence>
<gene>
    <name evidence="4" type="ORF">QJ522_11420</name>
</gene>
<dbReference type="PROSITE" id="PS51841">
    <property type="entry name" value="LTD"/>
    <property type="match status" value="2"/>
</dbReference>
<dbReference type="Pfam" id="PF00404">
    <property type="entry name" value="Dockerin_1"/>
    <property type="match status" value="1"/>
</dbReference>
<evidence type="ECO:0000256" key="2">
    <source>
        <dbReference type="SAM" id="SignalP"/>
    </source>
</evidence>
<protein>
    <submittedName>
        <fullName evidence="4">Lamin tail domain-containing protein</fullName>
    </submittedName>
</protein>
<feature type="signal peptide" evidence="2">
    <location>
        <begin position="1"/>
        <end position="24"/>
    </location>
</feature>
<proteinExistence type="predicted"/>
<sequence>MKARRRIHTAQIILVLLLMGPAGAVCPPGDLNGDCRVDHLDLALLAAQWLSEPNDIHRPKGDGVIDAVDLAVLANHWRRMGCPIVINELLAHSHDVAPDWIELHNVSSVPVDVGGWYLSDDERNLYKFRIEDGTVIEPNGYVVFYEDTQFGNPYHPGTLSPFALSENGEMLCLYSGADERYGEHLLIERFGASETWVTFGRHLTSMGTYAFVLMSEPTPGQANALPLVGPVVINEIMYNPPGNRDAEYVELLNISRGLVTLFDFRSLEAWRFTDDGGIDFVFPRDNPVTLEPGEHILLVKDVALVRRMYNVAPHVQTFAWGSGGLSNSGERIRLLKPGEIDEAGTRYWIEVDSVHYSDGTHPENSPDGVDRWPPEADGDGPSLNRIFPSRYGDDPGNWQATIPTPGSTND</sequence>
<dbReference type="RefSeq" id="WP_349245063.1">
    <property type="nucleotide sequence ID" value="NZ_JASCXX010000012.1"/>
</dbReference>
<comment type="caution">
    <text evidence="4">The sequence shown here is derived from an EMBL/GenBank/DDBJ whole genome shotgun (WGS) entry which is preliminary data.</text>
</comment>
<evidence type="ECO:0000259" key="3">
    <source>
        <dbReference type="PROSITE" id="PS51841"/>
    </source>
</evidence>
<dbReference type="Gene3D" id="2.60.40.1260">
    <property type="entry name" value="Lamin Tail domain"/>
    <property type="match status" value="1"/>
</dbReference>
<dbReference type="InterPro" id="IPR036439">
    <property type="entry name" value="Dockerin_dom_sf"/>
</dbReference>
<dbReference type="Gene3D" id="1.10.1330.10">
    <property type="entry name" value="Dockerin domain"/>
    <property type="match status" value="1"/>
</dbReference>
<dbReference type="GO" id="GO:0000272">
    <property type="term" value="P:polysaccharide catabolic process"/>
    <property type="evidence" value="ECO:0007669"/>
    <property type="project" value="InterPro"/>
</dbReference>
<dbReference type="SUPFAM" id="SSF74853">
    <property type="entry name" value="Lamin A/C globular tail domain"/>
    <property type="match status" value="2"/>
</dbReference>
<keyword evidence="5" id="KW-1185">Reference proteome</keyword>